<accession>A0A1H2XGY5</accession>
<dbReference type="Pfam" id="PF03168">
    <property type="entry name" value="LEA_2"/>
    <property type="match status" value="1"/>
</dbReference>
<keyword evidence="1" id="KW-0812">Transmembrane</keyword>
<feature type="domain" description="Water stress and hypersensitive response" evidence="2">
    <location>
        <begin position="81"/>
        <end position="197"/>
    </location>
</feature>
<dbReference type="GO" id="GO:0009269">
    <property type="term" value="P:response to desiccation"/>
    <property type="evidence" value="ECO:0007669"/>
    <property type="project" value="InterPro"/>
</dbReference>
<dbReference type="Proteomes" id="UP000183454">
    <property type="component" value="Unassembled WGS sequence"/>
</dbReference>
<dbReference type="EMBL" id="FNNH01000038">
    <property type="protein sequence ID" value="SDW91764.1"/>
    <property type="molecule type" value="Genomic_DNA"/>
</dbReference>
<keyword evidence="1" id="KW-1133">Transmembrane helix</keyword>
<sequence>MDGWSTFVRYIVNKIITIRLKNAASLDPPIFHLSLVRVKRGIYVDYLESNMKRIALILLLGMAVLVAGCTQLAGIKQSPDITLADIELEKLGFLEQRFLVKLRIRNPNDVALHINGMTFDVELNGTPFAKGLSDKAVTVPRMGETVIEVKATSTLGMVWKQLSQLQKSGHDKVDYRLFGRLFLRGLSSSIPFEQKGDVSLPFDRVENLEKF</sequence>
<dbReference type="SUPFAM" id="SSF117070">
    <property type="entry name" value="LEA14-like"/>
    <property type="match status" value="1"/>
</dbReference>
<evidence type="ECO:0000256" key="1">
    <source>
        <dbReference type="SAM" id="Phobius"/>
    </source>
</evidence>
<feature type="transmembrane region" description="Helical" evidence="1">
    <location>
        <begin position="54"/>
        <end position="74"/>
    </location>
</feature>
<name>A0A1H2XGY5_9PROT</name>
<dbReference type="InterPro" id="IPR004864">
    <property type="entry name" value="LEA_2"/>
</dbReference>
<dbReference type="Gene3D" id="2.60.40.1820">
    <property type="match status" value="1"/>
</dbReference>
<proteinExistence type="predicted"/>
<protein>
    <submittedName>
        <fullName evidence="3">LEA14-like dessication related protein</fullName>
    </submittedName>
</protein>
<gene>
    <name evidence="3" type="ORF">SAMN05421882_103811</name>
</gene>
<evidence type="ECO:0000313" key="4">
    <source>
        <dbReference type="Proteomes" id="UP000183454"/>
    </source>
</evidence>
<reference evidence="3 4" key="1">
    <citation type="submission" date="2016-10" db="EMBL/GenBank/DDBJ databases">
        <authorList>
            <person name="de Groot N.N."/>
        </authorList>
    </citation>
    <scope>NUCLEOTIDE SEQUENCE [LARGE SCALE GENOMIC DNA]</scope>
    <source>
        <strain evidence="3 4">Nm110</strain>
    </source>
</reference>
<dbReference type="SMART" id="SM00769">
    <property type="entry name" value="WHy"/>
    <property type="match status" value="1"/>
</dbReference>
<dbReference type="InterPro" id="IPR013990">
    <property type="entry name" value="WHy-dom"/>
</dbReference>
<evidence type="ECO:0000259" key="2">
    <source>
        <dbReference type="SMART" id="SM00769"/>
    </source>
</evidence>
<dbReference type="AlphaFoldDB" id="A0A1H2XGY5"/>
<organism evidence="3 4">
    <name type="scientific">Nitrosomonas communis</name>
    <dbReference type="NCBI Taxonomy" id="44574"/>
    <lineage>
        <taxon>Bacteria</taxon>
        <taxon>Pseudomonadati</taxon>
        <taxon>Pseudomonadota</taxon>
        <taxon>Betaproteobacteria</taxon>
        <taxon>Nitrosomonadales</taxon>
        <taxon>Nitrosomonadaceae</taxon>
        <taxon>Nitrosomonas</taxon>
    </lineage>
</organism>
<evidence type="ECO:0000313" key="3">
    <source>
        <dbReference type="EMBL" id="SDW91764.1"/>
    </source>
</evidence>
<keyword evidence="1" id="KW-0472">Membrane</keyword>